<evidence type="ECO:0000256" key="4">
    <source>
        <dbReference type="ARBA" id="ARBA00022516"/>
    </source>
</evidence>
<keyword evidence="4" id="KW-0444">Lipid biosynthesis</keyword>
<evidence type="ECO:0000256" key="12">
    <source>
        <dbReference type="ARBA" id="ARBA00023136"/>
    </source>
</evidence>
<comment type="similarity">
    <text evidence="2">Belongs to the bacterial diacylglycerol kinase family.</text>
</comment>
<dbReference type="GO" id="GO:0016301">
    <property type="term" value="F:kinase activity"/>
    <property type="evidence" value="ECO:0007669"/>
    <property type="project" value="UniProtKB-KW"/>
</dbReference>
<feature type="binding site" evidence="17">
    <location>
        <position position="29"/>
    </location>
    <ligand>
        <name>ATP</name>
        <dbReference type="ChEBI" id="CHEBI:30616"/>
    </ligand>
</feature>
<keyword evidence="3" id="KW-1003">Cell membrane</keyword>
<evidence type="ECO:0000256" key="7">
    <source>
        <dbReference type="ARBA" id="ARBA00022741"/>
    </source>
</evidence>
<organism evidence="20 21">
    <name type="scientific">Aquibacillus halophilus</name>
    <dbReference type="NCBI Taxonomy" id="930132"/>
    <lineage>
        <taxon>Bacteria</taxon>
        <taxon>Bacillati</taxon>
        <taxon>Bacillota</taxon>
        <taxon>Bacilli</taxon>
        <taxon>Bacillales</taxon>
        <taxon>Bacillaceae</taxon>
        <taxon>Aquibacillus</taxon>
    </lineage>
</organism>
<feature type="binding site" evidence="18">
    <location>
        <position position="29"/>
    </location>
    <ligand>
        <name>a divalent metal cation</name>
        <dbReference type="ChEBI" id="CHEBI:60240"/>
    </ligand>
</feature>
<dbReference type="Gene3D" id="1.10.287.3610">
    <property type="match status" value="1"/>
</dbReference>
<evidence type="ECO:0000256" key="16">
    <source>
        <dbReference type="PIRSR" id="PIRSR600829-2"/>
    </source>
</evidence>
<evidence type="ECO:0000256" key="6">
    <source>
        <dbReference type="ARBA" id="ARBA00022692"/>
    </source>
</evidence>
<evidence type="ECO:0000256" key="14">
    <source>
        <dbReference type="ARBA" id="ARBA00023264"/>
    </source>
</evidence>
<keyword evidence="5" id="KW-0808">Transferase</keyword>
<name>A0A6A8DCW1_9BACI</name>
<accession>A0A6A8DCW1</accession>
<evidence type="ECO:0000256" key="15">
    <source>
        <dbReference type="PIRSR" id="PIRSR600829-1"/>
    </source>
</evidence>
<dbReference type="EMBL" id="WJNG01000007">
    <property type="protein sequence ID" value="MRH43090.1"/>
    <property type="molecule type" value="Genomic_DNA"/>
</dbReference>
<keyword evidence="14" id="KW-1208">Phospholipid metabolism</keyword>
<dbReference type="InterPro" id="IPR036945">
    <property type="entry name" value="DAGK_sf"/>
</dbReference>
<comment type="cofactor">
    <cofactor evidence="18">
        <name>Mg(2+)</name>
        <dbReference type="ChEBI" id="CHEBI:18420"/>
    </cofactor>
    <text evidence="18">Mn(2+), Zn(2+), Cd(2+) and Co(2+) support activity to lesser extents.</text>
</comment>
<dbReference type="InterPro" id="IPR000829">
    <property type="entry name" value="DAGK"/>
</dbReference>
<dbReference type="GO" id="GO:0008654">
    <property type="term" value="P:phospholipid biosynthetic process"/>
    <property type="evidence" value="ECO:0007669"/>
    <property type="project" value="UniProtKB-KW"/>
</dbReference>
<feature type="binding site" evidence="17">
    <location>
        <begin position="86"/>
        <end position="88"/>
    </location>
    <ligand>
        <name>ATP</name>
        <dbReference type="ChEBI" id="CHEBI:30616"/>
    </ligand>
</feature>
<dbReference type="AlphaFoldDB" id="A0A6A8DCW1"/>
<evidence type="ECO:0000256" key="3">
    <source>
        <dbReference type="ARBA" id="ARBA00022475"/>
    </source>
</evidence>
<feature type="transmembrane region" description="Helical" evidence="19">
    <location>
        <begin position="56"/>
        <end position="76"/>
    </location>
</feature>
<feature type="binding site" evidence="17">
    <location>
        <begin position="95"/>
        <end position="96"/>
    </location>
    <ligand>
        <name>ATP</name>
        <dbReference type="ChEBI" id="CHEBI:30616"/>
    </ligand>
</feature>
<feature type="binding site" evidence="16">
    <location>
        <position position="70"/>
    </location>
    <ligand>
        <name>substrate</name>
    </ligand>
</feature>
<dbReference type="GO" id="GO:0046872">
    <property type="term" value="F:metal ion binding"/>
    <property type="evidence" value="ECO:0007669"/>
    <property type="project" value="UniProtKB-KW"/>
</dbReference>
<dbReference type="GO" id="GO:0005886">
    <property type="term" value="C:plasma membrane"/>
    <property type="evidence" value="ECO:0007669"/>
    <property type="project" value="UniProtKB-SubCell"/>
</dbReference>
<dbReference type="RefSeq" id="WP_153736720.1">
    <property type="nucleotide sequence ID" value="NZ_WJNG01000007.1"/>
</dbReference>
<evidence type="ECO:0000256" key="5">
    <source>
        <dbReference type="ARBA" id="ARBA00022679"/>
    </source>
</evidence>
<keyword evidence="11" id="KW-0443">Lipid metabolism</keyword>
<keyword evidence="21" id="KW-1185">Reference proteome</keyword>
<evidence type="ECO:0000256" key="10">
    <source>
        <dbReference type="ARBA" id="ARBA00022989"/>
    </source>
</evidence>
<evidence type="ECO:0000256" key="11">
    <source>
        <dbReference type="ARBA" id="ARBA00023098"/>
    </source>
</evidence>
<evidence type="ECO:0000256" key="1">
    <source>
        <dbReference type="ARBA" id="ARBA00004651"/>
    </source>
</evidence>
<proteinExistence type="inferred from homology"/>
<evidence type="ECO:0000256" key="18">
    <source>
        <dbReference type="PIRSR" id="PIRSR600829-4"/>
    </source>
</evidence>
<evidence type="ECO:0000256" key="13">
    <source>
        <dbReference type="ARBA" id="ARBA00023209"/>
    </source>
</evidence>
<dbReference type="Proteomes" id="UP000799092">
    <property type="component" value="Unassembled WGS sequence"/>
</dbReference>
<sequence length="126" mass="14049">MPSDFQDNKKRQIGISFALKGIKEVIRTEINFKVHLLIALVVIILGLFFQLTSIEWILILLTIGFVLTFEMLNTAIERVLNYLAPEIHPVVGTIKDISAGAVFVAALTSIINGLIIFLPKIISLFQ</sequence>
<keyword evidence="18" id="KW-0479">Metal-binding</keyword>
<evidence type="ECO:0000313" key="21">
    <source>
        <dbReference type="Proteomes" id="UP000799092"/>
    </source>
</evidence>
<evidence type="ECO:0000256" key="17">
    <source>
        <dbReference type="PIRSR" id="PIRSR600829-3"/>
    </source>
</evidence>
<keyword evidence="13" id="KW-0594">Phospholipid biosynthesis</keyword>
<keyword evidence="9 17" id="KW-0067">ATP-binding</keyword>
<comment type="caution">
    <text evidence="20">The sequence shown here is derived from an EMBL/GenBank/DDBJ whole genome shotgun (WGS) entry which is preliminary data.</text>
</comment>
<evidence type="ECO:0000256" key="9">
    <source>
        <dbReference type="ARBA" id="ARBA00022840"/>
    </source>
</evidence>
<keyword evidence="7 17" id="KW-0547">Nucleotide-binding</keyword>
<dbReference type="CDD" id="cd14265">
    <property type="entry name" value="UDPK_IM_like"/>
    <property type="match status" value="1"/>
</dbReference>
<reference evidence="20" key="1">
    <citation type="submission" date="2019-11" db="EMBL/GenBank/DDBJ databases">
        <authorList>
            <person name="Li J."/>
        </authorList>
    </citation>
    <scope>NUCLEOTIDE SEQUENCE</scope>
    <source>
        <strain evidence="20">B6B</strain>
    </source>
</reference>
<feature type="binding site" evidence="17">
    <location>
        <position position="77"/>
    </location>
    <ligand>
        <name>ATP</name>
        <dbReference type="ChEBI" id="CHEBI:30616"/>
    </ligand>
</feature>
<evidence type="ECO:0000313" key="20">
    <source>
        <dbReference type="EMBL" id="MRH43090.1"/>
    </source>
</evidence>
<evidence type="ECO:0000256" key="19">
    <source>
        <dbReference type="SAM" id="Phobius"/>
    </source>
</evidence>
<dbReference type="PANTHER" id="PTHR34299">
    <property type="entry name" value="DIACYLGLYCEROL KINASE"/>
    <property type="match status" value="1"/>
</dbReference>
<evidence type="ECO:0000256" key="8">
    <source>
        <dbReference type="ARBA" id="ARBA00022777"/>
    </source>
</evidence>
<keyword evidence="12 19" id="KW-0472">Membrane</keyword>
<dbReference type="PANTHER" id="PTHR34299:SF1">
    <property type="entry name" value="DIACYLGLYCEROL KINASE"/>
    <property type="match status" value="1"/>
</dbReference>
<dbReference type="Pfam" id="PF01219">
    <property type="entry name" value="DAGK_prokar"/>
    <property type="match status" value="1"/>
</dbReference>
<gene>
    <name evidence="20" type="ORF">GH741_10375</name>
</gene>
<keyword evidence="6 19" id="KW-0812">Transmembrane</keyword>
<comment type="subcellular location">
    <subcellularLocation>
        <location evidence="1">Cell membrane</location>
        <topology evidence="1">Multi-pass membrane protein</topology>
    </subcellularLocation>
</comment>
<dbReference type="GO" id="GO:0005524">
    <property type="term" value="F:ATP binding"/>
    <property type="evidence" value="ECO:0007669"/>
    <property type="project" value="UniProtKB-KW"/>
</dbReference>
<keyword evidence="10 19" id="KW-1133">Transmembrane helix</keyword>
<evidence type="ECO:0000256" key="2">
    <source>
        <dbReference type="ARBA" id="ARBA00005967"/>
    </source>
</evidence>
<dbReference type="InterPro" id="IPR033717">
    <property type="entry name" value="UDPK"/>
</dbReference>
<keyword evidence="8 20" id="KW-0418">Kinase</keyword>
<feature type="transmembrane region" description="Helical" evidence="19">
    <location>
        <begin position="30"/>
        <end position="50"/>
    </location>
</feature>
<dbReference type="OrthoDB" id="9789934at2"/>
<keyword evidence="18" id="KW-0460">Magnesium</keyword>
<protein>
    <submittedName>
        <fullName evidence="20">Diacylglycerol kinase</fullName>
    </submittedName>
</protein>
<feature type="transmembrane region" description="Helical" evidence="19">
    <location>
        <begin position="97"/>
        <end position="118"/>
    </location>
</feature>
<feature type="active site" description="Proton acceptor" evidence="15">
    <location>
        <position position="70"/>
    </location>
</feature>
<feature type="binding site" evidence="18">
    <location>
        <position position="77"/>
    </location>
    <ligand>
        <name>a divalent metal cation</name>
        <dbReference type="ChEBI" id="CHEBI:60240"/>
    </ligand>
</feature>